<dbReference type="Gene3D" id="2.30.29.30">
    <property type="entry name" value="Pleckstrin-homology domain (PH domain)/Phosphotyrosine-binding domain (PTB)"/>
    <property type="match status" value="1"/>
</dbReference>
<dbReference type="GO" id="GO:0005737">
    <property type="term" value="C:cytoplasm"/>
    <property type="evidence" value="ECO:0007669"/>
    <property type="project" value="TreeGrafter"/>
</dbReference>
<protein>
    <recommendedName>
        <fullName evidence="7">DDHD domain-containing protein</fullName>
    </recommendedName>
</protein>
<dbReference type="GO" id="GO:0035091">
    <property type="term" value="F:phosphatidylinositol binding"/>
    <property type="evidence" value="ECO:0007669"/>
    <property type="project" value="InterPro"/>
</dbReference>
<dbReference type="InterPro" id="IPR036871">
    <property type="entry name" value="PX_dom_sf"/>
</dbReference>
<evidence type="ECO:0000259" key="2">
    <source>
        <dbReference type="PROSITE" id="PS50003"/>
    </source>
</evidence>
<proteinExistence type="predicted"/>
<dbReference type="InterPro" id="IPR001849">
    <property type="entry name" value="PH_domain"/>
</dbReference>
<evidence type="ECO:0000259" key="4">
    <source>
        <dbReference type="PROSITE" id="PS51043"/>
    </source>
</evidence>
<dbReference type="SUPFAM" id="SSF53474">
    <property type="entry name" value="alpha/beta-Hydrolases"/>
    <property type="match status" value="1"/>
</dbReference>
<feature type="compositionally biased region" description="Gly residues" evidence="1">
    <location>
        <begin position="316"/>
        <end position="329"/>
    </location>
</feature>
<feature type="region of interest" description="Disordered" evidence="1">
    <location>
        <begin position="21"/>
        <end position="62"/>
    </location>
</feature>
<name>A0A8J6CB22_DIALT</name>
<feature type="compositionally biased region" description="Pro residues" evidence="1">
    <location>
        <begin position="28"/>
        <end position="51"/>
    </location>
</feature>
<dbReference type="PANTHER" id="PTHR23509">
    <property type="entry name" value="PA-PL1 PHOSPHOLIPASE FAMILY"/>
    <property type="match status" value="1"/>
</dbReference>
<dbReference type="InterPro" id="IPR011993">
    <property type="entry name" value="PH-like_dom_sf"/>
</dbReference>
<dbReference type="SMART" id="SM00233">
    <property type="entry name" value="PH"/>
    <property type="match status" value="2"/>
</dbReference>
<dbReference type="InterPro" id="IPR004177">
    <property type="entry name" value="DDHD_dom"/>
</dbReference>
<dbReference type="CDD" id="cd06093">
    <property type="entry name" value="PX_domain"/>
    <property type="match status" value="1"/>
</dbReference>
<dbReference type="SUPFAM" id="SSF50729">
    <property type="entry name" value="PH domain-like"/>
    <property type="match status" value="1"/>
</dbReference>
<dbReference type="InterPro" id="IPR058055">
    <property type="entry name" value="PA-PLA1"/>
</dbReference>
<feature type="region of interest" description="Disordered" evidence="1">
    <location>
        <begin position="1076"/>
        <end position="1104"/>
    </location>
</feature>
<organism evidence="5 6">
    <name type="scientific">Diacronema lutheri</name>
    <name type="common">Unicellular marine alga</name>
    <name type="synonym">Monochrysis lutheri</name>
    <dbReference type="NCBI Taxonomy" id="2081491"/>
    <lineage>
        <taxon>Eukaryota</taxon>
        <taxon>Haptista</taxon>
        <taxon>Haptophyta</taxon>
        <taxon>Pavlovophyceae</taxon>
        <taxon>Pavlovales</taxon>
        <taxon>Pavlovaceae</taxon>
        <taxon>Diacronema</taxon>
    </lineage>
</organism>
<dbReference type="GO" id="GO:0004620">
    <property type="term" value="F:phospholipase activity"/>
    <property type="evidence" value="ECO:0007669"/>
    <property type="project" value="TreeGrafter"/>
</dbReference>
<dbReference type="Pfam" id="PF00787">
    <property type="entry name" value="PX"/>
    <property type="match status" value="1"/>
</dbReference>
<evidence type="ECO:0008006" key="7">
    <source>
        <dbReference type="Google" id="ProtNLM"/>
    </source>
</evidence>
<dbReference type="SUPFAM" id="SSF64268">
    <property type="entry name" value="PX domain"/>
    <property type="match status" value="1"/>
</dbReference>
<reference evidence="5" key="1">
    <citation type="submission" date="2021-05" db="EMBL/GenBank/DDBJ databases">
        <title>The genome of the haptophyte Pavlova lutheri (Diacronema luteri, Pavlovales) - a model for lipid biosynthesis in eukaryotic algae.</title>
        <authorList>
            <person name="Hulatt C.J."/>
            <person name="Posewitz M.C."/>
        </authorList>
    </citation>
    <scope>NUCLEOTIDE SEQUENCE</scope>
    <source>
        <strain evidence="5">NIVA-4/92</strain>
    </source>
</reference>
<dbReference type="SMART" id="SM01127">
    <property type="entry name" value="DDHD"/>
    <property type="match status" value="1"/>
</dbReference>
<dbReference type="OrthoDB" id="69269at2759"/>
<comment type="caution">
    <text evidence="5">The sequence shown here is derived from an EMBL/GenBank/DDBJ whole genome shotgun (WGS) entry which is preliminary data.</text>
</comment>
<evidence type="ECO:0000256" key="1">
    <source>
        <dbReference type="SAM" id="MobiDB-lite"/>
    </source>
</evidence>
<dbReference type="Pfam" id="PF02862">
    <property type="entry name" value="DDHD"/>
    <property type="match status" value="1"/>
</dbReference>
<gene>
    <name evidence="5" type="ORF">KFE25_013345</name>
</gene>
<dbReference type="PROSITE" id="PS50003">
    <property type="entry name" value="PH_DOMAIN"/>
    <property type="match status" value="1"/>
</dbReference>
<accession>A0A8J6CB22</accession>
<keyword evidence="6" id="KW-1185">Reference proteome</keyword>
<dbReference type="InterPro" id="IPR029058">
    <property type="entry name" value="AB_hydrolase_fold"/>
</dbReference>
<feature type="domain" description="DDHD" evidence="4">
    <location>
        <begin position="350"/>
        <end position="493"/>
    </location>
</feature>
<dbReference type="PROSITE" id="PS51043">
    <property type="entry name" value="DDHD"/>
    <property type="match status" value="1"/>
</dbReference>
<dbReference type="PANTHER" id="PTHR23509:SF10">
    <property type="entry name" value="LD21067P"/>
    <property type="match status" value="1"/>
</dbReference>
<evidence type="ECO:0000313" key="6">
    <source>
        <dbReference type="Proteomes" id="UP000751190"/>
    </source>
</evidence>
<dbReference type="AlphaFoldDB" id="A0A8J6CB22"/>
<feature type="region of interest" description="Disordered" evidence="1">
    <location>
        <begin position="280"/>
        <end position="355"/>
    </location>
</feature>
<dbReference type="PROSITE" id="PS50195">
    <property type="entry name" value="PX"/>
    <property type="match status" value="1"/>
</dbReference>
<dbReference type="InterPro" id="IPR001683">
    <property type="entry name" value="PX_dom"/>
</dbReference>
<feature type="domain" description="PH" evidence="2">
    <location>
        <begin position="724"/>
        <end position="826"/>
    </location>
</feature>
<feature type="compositionally biased region" description="Pro residues" evidence="1">
    <location>
        <begin position="336"/>
        <end position="348"/>
    </location>
</feature>
<dbReference type="EMBL" id="JAGTXO010000004">
    <property type="protein sequence ID" value="KAG8468262.1"/>
    <property type="molecule type" value="Genomic_DNA"/>
</dbReference>
<dbReference type="GO" id="GO:0046872">
    <property type="term" value="F:metal ion binding"/>
    <property type="evidence" value="ECO:0007669"/>
    <property type="project" value="InterPro"/>
</dbReference>
<dbReference type="Gene3D" id="3.30.1520.10">
    <property type="entry name" value="Phox-like domain"/>
    <property type="match status" value="1"/>
</dbReference>
<feature type="domain" description="PX" evidence="3">
    <location>
        <begin position="955"/>
        <end position="1079"/>
    </location>
</feature>
<sequence length="1104" mass="114950">MATAGVCLRVEDDGHVSVRVAPATRPLSPLPLVPALPPPPLPPPPPPPAAPPASDDEPFDPTRPPAVRELIFIVHGIGRHDDFDEDKCTSWDGTAGLRTGGNLEFRRTLRRLLDDHFTQLGVHVEVRAIEWHSRLRAHGLDALWSALTTMPANGASDVRQFAGEYMRQFAGEYLMDVLYYVQPTYGQMILDEVGAQLNARYADFMREHPRFSGGVSIIGHSLGSMIAYDLLGGGDGAGRGYRPPTLRRPPLLFEVNHFFAIGSPIAAFLISRGCLPPPPATTAAATAPAPPARRGPPAAGASPPRGTAAPAAAPCDGGGDADGGGGGGDMSAAPAAAPPLPPPPPPALPASLPAPVQHGGGTLLGTLRGFDAYRHALQPRCAHFWSLYFAIDPVARRIEPLMRAAPADGGWPTDAASRVQRARLPKAAAPSPALLELLVGAVGVRRRPLERRVDWLLPEQSSSVSDKLFALPAHSSYWASSETVLFVLAQICAPVGEWLEERARDRALGGRLPRALDATCSIAVPAADAPAAGADAPVDGAAGELPLDGASLARLLPPPPPSLDVRQPLELCCRMLLHDNLTGFWTDHLALCQGGVLRLFDPALLAAVSHKGSIDLRGAEVSVGTDASAGASAGGTFGYGGYGGYAPAVSSLLVHALDRDGRDRTFEMACSSAAEADDWFSACKTAQATRAARGAEGARARTEEEGSGAPLDGGSGGCVPRFFGARKIGWLRKRGHPGSVLVSVSWASRWFCLSDERCCLDYFDKEPEWVRRADVRTLSLRGCAVEMVEDVLAVRIADGRGLTVLLRANTAADFERWAPLAHRRVPTAALPRAAPAREPGMGGGGGGAGAFAGGGVEGGGSCAVAAGALAFSRAAEALGGGGGGGGVAGAAAHWAAIARFSTGGGAAEGTAEGGGAAAEPRGGGGGDGCGGGRAALYDSGGGVERARSREALALGGVPAHVSVDGYKVLADGKGRQYVVFVCRTMAAGGSTFIAHRRFSEFQAMHAQLQTVAPAGVPPPPQLPPTHFWNRFEPSYLQEKGVRLAEYLNRLCARCFAEQPRVDVWVEPLLRFLAMPSAQRAEPDTPMTPGRATESDGTEAPPTTP</sequence>
<dbReference type="Proteomes" id="UP000751190">
    <property type="component" value="Unassembled WGS sequence"/>
</dbReference>
<evidence type="ECO:0000313" key="5">
    <source>
        <dbReference type="EMBL" id="KAG8468262.1"/>
    </source>
</evidence>
<evidence type="ECO:0000259" key="3">
    <source>
        <dbReference type="PROSITE" id="PS50195"/>
    </source>
</evidence>
<feature type="compositionally biased region" description="Low complexity" evidence="1">
    <location>
        <begin position="295"/>
        <end position="315"/>
    </location>
</feature>